<gene>
    <name evidence="2" type="ORF">HYDPIDRAFT_117148</name>
</gene>
<name>A0A0C9V4K6_9AGAM</name>
<organism evidence="2 3">
    <name type="scientific">Hydnomerulius pinastri MD-312</name>
    <dbReference type="NCBI Taxonomy" id="994086"/>
    <lineage>
        <taxon>Eukaryota</taxon>
        <taxon>Fungi</taxon>
        <taxon>Dikarya</taxon>
        <taxon>Basidiomycota</taxon>
        <taxon>Agaricomycotina</taxon>
        <taxon>Agaricomycetes</taxon>
        <taxon>Agaricomycetidae</taxon>
        <taxon>Boletales</taxon>
        <taxon>Boletales incertae sedis</taxon>
        <taxon>Leucogyrophana</taxon>
    </lineage>
</organism>
<dbReference type="Proteomes" id="UP000053820">
    <property type="component" value="Unassembled WGS sequence"/>
</dbReference>
<feature type="region of interest" description="Disordered" evidence="1">
    <location>
        <begin position="125"/>
        <end position="150"/>
    </location>
</feature>
<keyword evidence="3" id="KW-1185">Reference proteome</keyword>
<protein>
    <submittedName>
        <fullName evidence="2">Uncharacterized protein</fullName>
    </submittedName>
</protein>
<reference evidence="2 3" key="1">
    <citation type="submission" date="2014-04" db="EMBL/GenBank/DDBJ databases">
        <title>Evolutionary Origins and Diversification of the Mycorrhizal Mutualists.</title>
        <authorList>
            <consortium name="DOE Joint Genome Institute"/>
            <consortium name="Mycorrhizal Genomics Consortium"/>
            <person name="Kohler A."/>
            <person name="Kuo A."/>
            <person name="Nagy L.G."/>
            <person name="Floudas D."/>
            <person name="Copeland A."/>
            <person name="Barry K.W."/>
            <person name="Cichocki N."/>
            <person name="Veneault-Fourrey C."/>
            <person name="LaButti K."/>
            <person name="Lindquist E.A."/>
            <person name="Lipzen A."/>
            <person name="Lundell T."/>
            <person name="Morin E."/>
            <person name="Murat C."/>
            <person name="Riley R."/>
            <person name="Ohm R."/>
            <person name="Sun H."/>
            <person name="Tunlid A."/>
            <person name="Henrissat B."/>
            <person name="Grigoriev I.V."/>
            <person name="Hibbett D.S."/>
            <person name="Martin F."/>
        </authorList>
    </citation>
    <scope>NUCLEOTIDE SEQUENCE [LARGE SCALE GENOMIC DNA]</scope>
    <source>
        <strain evidence="2 3">MD-312</strain>
    </source>
</reference>
<feature type="non-terminal residue" evidence="2">
    <location>
        <position position="150"/>
    </location>
</feature>
<accession>A0A0C9V4K6</accession>
<proteinExistence type="predicted"/>
<sequence>MARFPKPESPTPSRFSELVCYLVPIAFISYQLLRLIRPKPQLTSTLRRPLPIWYGHDGFRGHSMSLKRNRRQRHDDLTDEGYSPRLIEAAGFHSESKALSATNRGLRVCRYVAFFELYLATARGPSQAHRPPLDLTSSGEHRNRFTPRIL</sequence>
<dbReference type="AlphaFoldDB" id="A0A0C9V4K6"/>
<dbReference type="HOGENOM" id="CLU_1744892_0_0_1"/>
<evidence type="ECO:0000256" key="1">
    <source>
        <dbReference type="SAM" id="MobiDB-lite"/>
    </source>
</evidence>
<evidence type="ECO:0000313" key="2">
    <source>
        <dbReference type="EMBL" id="KIJ60444.1"/>
    </source>
</evidence>
<evidence type="ECO:0000313" key="3">
    <source>
        <dbReference type="Proteomes" id="UP000053820"/>
    </source>
</evidence>
<dbReference type="EMBL" id="KN839872">
    <property type="protein sequence ID" value="KIJ60444.1"/>
    <property type="molecule type" value="Genomic_DNA"/>
</dbReference>